<protein>
    <recommendedName>
        <fullName evidence="4">C2H2-type domain-containing protein</fullName>
    </recommendedName>
</protein>
<feature type="region of interest" description="Disordered" evidence="3">
    <location>
        <begin position="317"/>
        <end position="391"/>
    </location>
</feature>
<feature type="region of interest" description="Disordered" evidence="3">
    <location>
        <begin position="260"/>
        <end position="291"/>
    </location>
</feature>
<feature type="compositionally biased region" description="Acidic residues" evidence="3">
    <location>
        <begin position="364"/>
        <end position="373"/>
    </location>
</feature>
<dbReference type="PROSITE" id="PS00202">
    <property type="entry name" value="RUBREDOXIN"/>
    <property type="match status" value="1"/>
</dbReference>
<gene>
    <name evidence="5" type="ORF">POSPLADRAFT_1057890</name>
</gene>
<sequence>MSCSARCKYEVNEQVKPVKLTDDHKCKKRQVHLLSASVWGPLRRILALSHEKATPRCNFACGGIFTKFDASSTPSPQSAKGGGHREPAIYNTLALFSFDLCRLRLLSSSPSSNMEKEYSPEPGWDTKMAADIDALAEGMERFKDAQANQYWETQGEGVAVSTAYQEIPAGADLLLDVETSTSSPATSAGATSCPSDTSEDSYSTSDVHSRGYGSSVSSANAPGLRCAEQGAMTLEHENHHVGSTSGHASEANSEFDVIDDADVTNSEPGCADDASRSDSRDNSPPIAPPMVDEVIFSGRINQSEWATLPRRVTRSMTNATTSTPTQASASIAGPSTVRRGQKRKSPDEDEDDEDSAIENRGADEDQELEDDGDENTRPVARGPDGRWPCKEWQCSNTYTREHDMLRHWRSCKMRPAHLRASWICPDCGKSYSRRDAKGRHKQTACKGKDPAEGTGGGRGSEGGKKRGGGSGGRKRARSG</sequence>
<feature type="region of interest" description="Disordered" evidence="3">
    <location>
        <begin position="180"/>
        <end position="221"/>
    </location>
</feature>
<dbReference type="PROSITE" id="PS50157">
    <property type="entry name" value="ZINC_FINGER_C2H2_2"/>
    <property type="match status" value="1"/>
</dbReference>
<dbReference type="Proteomes" id="UP000194127">
    <property type="component" value="Unassembled WGS sequence"/>
</dbReference>
<evidence type="ECO:0000313" key="6">
    <source>
        <dbReference type="Proteomes" id="UP000194127"/>
    </source>
</evidence>
<name>A0A1X6MXI5_9APHY</name>
<feature type="compositionally biased region" description="Low complexity" evidence="3">
    <location>
        <begin position="317"/>
        <end position="332"/>
    </location>
</feature>
<keyword evidence="2" id="KW-0862">Zinc</keyword>
<dbReference type="GO" id="GO:0008270">
    <property type="term" value="F:zinc ion binding"/>
    <property type="evidence" value="ECO:0007669"/>
    <property type="project" value="UniProtKB-KW"/>
</dbReference>
<organism evidence="5 6">
    <name type="scientific">Postia placenta MAD-698-R-SB12</name>
    <dbReference type="NCBI Taxonomy" id="670580"/>
    <lineage>
        <taxon>Eukaryota</taxon>
        <taxon>Fungi</taxon>
        <taxon>Dikarya</taxon>
        <taxon>Basidiomycota</taxon>
        <taxon>Agaricomycotina</taxon>
        <taxon>Agaricomycetes</taxon>
        <taxon>Polyporales</taxon>
        <taxon>Adustoporiaceae</taxon>
        <taxon>Rhodonia</taxon>
    </lineage>
</organism>
<feature type="domain" description="C2H2-type" evidence="4">
    <location>
        <begin position="422"/>
        <end position="450"/>
    </location>
</feature>
<dbReference type="AlphaFoldDB" id="A0A1X6MXI5"/>
<keyword evidence="1" id="KW-0479">Metal-binding</keyword>
<dbReference type="InterPro" id="IPR018527">
    <property type="entry name" value="Rubredoxin_Fe_BS"/>
</dbReference>
<dbReference type="InterPro" id="IPR013087">
    <property type="entry name" value="Znf_C2H2_type"/>
</dbReference>
<dbReference type="GeneID" id="36325923"/>
<reference evidence="5 6" key="1">
    <citation type="submission" date="2017-04" db="EMBL/GenBank/DDBJ databases">
        <title>Genome Sequence of the Model Brown-Rot Fungus Postia placenta SB12.</title>
        <authorList>
            <consortium name="DOE Joint Genome Institute"/>
            <person name="Gaskell J."/>
            <person name="Kersten P."/>
            <person name="Larrondo L.F."/>
            <person name="Canessa P."/>
            <person name="Martinez D."/>
            <person name="Hibbett D."/>
            <person name="Schmoll M."/>
            <person name="Kubicek C.P."/>
            <person name="Martinez A.T."/>
            <person name="Yadav J."/>
            <person name="Master E."/>
            <person name="Magnuson J.K."/>
            <person name="James T."/>
            <person name="Yaver D."/>
            <person name="Berka R."/>
            <person name="Labutti K."/>
            <person name="Lipzen A."/>
            <person name="Aerts A."/>
            <person name="Barry K."/>
            <person name="Henrissat B."/>
            <person name="Blanchette R."/>
            <person name="Grigoriev I."/>
            <person name="Cullen D."/>
        </authorList>
    </citation>
    <scope>NUCLEOTIDE SEQUENCE [LARGE SCALE GENOMIC DNA]</scope>
    <source>
        <strain evidence="5 6">MAD-698-R-SB12</strain>
    </source>
</reference>
<dbReference type="EMBL" id="KZ110599">
    <property type="protein sequence ID" value="OSX60946.1"/>
    <property type="molecule type" value="Genomic_DNA"/>
</dbReference>
<keyword evidence="6" id="KW-1185">Reference proteome</keyword>
<keyword evidence="2" id="KW-0863">Zinc-finger</keyword>
<evidence type="ECO:0000259" key="4">
    <source>
        <dbReference type="PROSITE" id="PS50157"/>
    </source>
</evidence>
<feature type="compositionally biased region" description="Acidic residues" evidence="3">
    <location>
        <begin position="347"/>
        <end position="356"/>
    </location>
</feature>
<evidence type="ECO:0000256" key="2">
    <source>
        <dbReference type="PROSITE-ProRule" id="PRU00042"/>
    </source>
</evidence>
<evidence type="ECO:0000313" key="5">
    <source>
        <dbReference type="EMBL" id="OSX60946.1"/>
    </source>
</evidence>
<evidence type="ECO:0000256" key="1">
    <source>
        <dbReference type="ARBA" id="ARBA00022723"/>
    </source>
</evidence>
<dbReference type="OrthoDB" id="10353712at2759"/>
<accession>A0A1X6MXI5</accession>
<dbReference type="Gene3D" id="3.30.160.60">
    <property type="entry name" value="Classic Zinc Finger"/>
    <property type="match status" value="1"/>
</dbReference>
<dbReference type="RefSeq" id="XP_024337740.1">
    <property type="nucleotide sequence ID" value="XM_024480973.1"/>
</dbReference>
<proteinExistence type="predicted"/>
<feature type="region of interest" description="Disordered" evidence="3">
    <location>
        <begin position="432"/>
        <end position="479"/>
    </location>
</feature>
<feature type="compositionally biased region" description="Low complexity" evidence="3">
    <location>
        <begin position="180"/>
        <end position="206"/>
    </location>
</feature>
<evidence type="ECO:0000256" key="3">
    <source>
        <dbReference type="SAM" id="MobiDB-lite"/>
    </source>
</evidence>